<gene>
    <name evidence="2" type="ORF">SORDD17_01883</name>
</gene>
<comment type="caution">
    <text evidence="2">The sequence shown here is derived from an EMBL/GenBank/DDBJ whole genome shotgun (WGS) entry which is preliminary data.</text>
</comment>
<dbReference type="AlphaFoldDB" id="A0A139R9Y9"/>
<accession>A0A139R9Y9</accession>
<organism evidence="2 3">
    <name type="scientific">Streptococcus oralis</name>
    <dbReference type="NCBI Taxonomy" id="1303"/>
    <lineage>
        <taxon>Bacteria</taxon>
        <taxon>Bacillati</taxon>
        <taxon>Bacillota</taxon>
        <taxon>Bacilli</taxon>
        <taxon>Lactobacillales</taxon>
        <taxon>Streptococcaceae</taxon>
        <taxon>Streptococcus</taxon>
    </lineage>
</organism>
<protein>
    <submittedName>
        <fullName evidence="2">Phosphoribosylglycinamide formyltransferase</fullName>
        <ecNumber evidence="2">2.1.2.2</ecNumber>
    </submittedName>
</protein>
<dbReference type="InterPro" id="IPR002376">
    <property type="entry name" value="Formyl_transf_N"/>
</dbReference>
<dbReference type="InterPro" id="IPR036477">
    <property type="entry name" value="Formyl_transf_N_sf"/>
</dbReference>
<reference evidence="2 3" key="1">
    <citation type="submission" date="2016-01" db="EMBL/GenBank/DDBJ databases">
        <title>Highly variable Streptococcus oralis are common among viridans streptococci isolated from primates.</title>
        <authorList>
            <person name="Denapaite D."/>
            <person name="Rieger M."/>
            <person name="Koendgen S."/>
            <person name="Brueckner R."/>
            <person name="Ochigava I."/>
            <person name="Kappeler P."/>
            <person name="Maetz-Rensing K."/>
            <person name="Leendertz F."/>
            <person name="Hakenbeck R."/>
        </authorList>
    </citation>
    <scope>NUCLEOTIDE SEQUENCE [LARGE SCALE GENOMIC DNA]</scope>
    <source>
        <strain evidence="2 3">DD17</strain>
    </source>
</reference>
<dbReference type="SUPFAM" id="SSF53328">
    <property type="entry name" value="Formyltransferase"/>
    <property type="match status" value="1"/>
</dbReference>
<keyword evidence="2" id="KW-0808">Transferase</keyword>
<dbReference type="Gene3D" id="3.40.50.170">
    <property type="entry name" value="Formyl transferase, N-terminal domain"/>
    <property type="match status" value="1"/>
</dbReference>
<dbReference type="Proteomes" id="UP000072989">
    <property type="component" value="Unassembled WGS sequence"/>
</dbReference>
<dbReference type="PATRIC" id="fig|1303.87.peg.2352"/>
<dbReference type="EC" id="2.1.2.2" evidence="2"/>
<feature type="domain" description="Formyl transferase N-terminal" evidence="1">
    <location>
        <begin position="1"/>
        <end position="39"/>
    </location>
</feature>
<evidence type="ECO:0000259" key="1">
    <source>
        <dbReference type="Pfam" id="PF00551"/>
    </source>
</evidence>
<dbReference type="GO" id="GO:0004644">
    <property type="term" value="F:phosphoribosylglycinamide formyltransferase activity"/>
    <property type="evidence" value="ECO:0007669"/>
    <property type="project" value="UniProtKB-EC"/>
</dbReference>
<name>A0A139R9Y9_STROR</name>
<dbReference type="EMBL" id="LQZE01000530">
    <property type="protein sequence ID" value="KXU11592.1"/>
    <property type="molecule type" value="Genomic_DNA"/>
</dbReference>
<dbReference type="Pfam" id="PF00551">
    <property type="entry name" value="Formyl_trans_N"/>
    <property type="match status" value="1"/>
</dbReference>
<sequence length="47" mass="5478">MDTGKIIKQVRVPRLADDTIDSFEARIHEAEYKLYTEVLDSLGVERR</sequence>
<proteinExistence type="predicted"/>
<evidence type="ECO:0000313" key="3">
    <source>
        <dbReference type="Proteomes" id="UP000072989"/>
    </source>
</evidence>
<evidence type="ECO:0000313" key="2">
    <source>
        <dbReference type="EMBL" id="KXU11592.1"/>
    </source>
</evidence>